<dbReference type="HAMAP" id="MF_02078">
    <property type="entry name" value="MurJ_MviN"/>
    <property type="match status" value="1"/>
</dbReference>
<dbReference type="Pfam" id="PF03023">
    <property type="entry name" value="MurJ"/>
    <property type="match status" value="1"/>
</dbReference>
<dbReference type="GO" id="GO:0009252">
    <property type="term" value="P:peptidoglycan biosynthetic process"/>
    <property type="evidence" value="ECO:0007669"/>
    <property type="project" value="UniProtKB-UniRule"/>
</dbReference>
<dbReference type="STRING" id="314344.AL013_07275"/>
<evidence type="ECO:0000256" key="4">
    <source>
        <dbReference type="ARBA" id="ARBA00022960"/>
    </source>
</evidence>
<evidence type="ECO:0000256" key="2">
    <source>
        <dbReference type="ARBA" id="ARBA00022475"/>
    </source>
</evidence>
<evidence type="ECO:0000256" key="7">
    <source>
        <dbReference type="ARBA" id="ARBA00023136"/>
    </source>
</evidence>
<feature type="transmembrane region" description="Helical" evidence="10">
    <location>
        <begin position="247"/>
        <end position="274"/>
    </location>
</feature>
<dbReference type="GO" id="GO:0034204">
    <property type="term" value="P:lipid translocation"/>
    <property type="evidence" value="ECO:0007669"/>
    <property type="project" value="TreeGrafter"/>
</dbReference>
<dbReference type="PANTHER" id="PTHR47019:SF1">
    <property type="entry name" value="LIPID II FLIPPASE MURJ"/>
    <property type="match status" value="1"/>
</dbReference>
<dbReference type="GO" id="GO:0071555">
    <property type="term" value="P:cell wall organization"/>
    <property type="evidence" value="ECO:0007669"/>
    <property type="project" value="UniProtKB-UniRule"/>
</dbReference>
<keyword evidence="10 11" id="KW-0961">Cell wall biogenesis/degradation</keyword>
<feature type="transmembrane region" description="Helical" evidence="10">
    <location>
        <begin position="425"/>
        <end position="445"/>
    </location>
</feature>
<feature type="transmembrane region" description="Helical" evidence="10">
    <location>
        <begin position="325"/>
        <end position="347"/>
    </location>
</feature>
<feature type="transmembrane region" description="Helical" evidence="10">
    <location>
        <begin position="466"/>
        <end position="484"/>
    </location>
</feature>
<comment type="pathway">
    <text evidence="10">Cell wall biogenesis; peptidoglycan biosynthesis.</text>
</comment>
<gene>
    <name evidence="10" type="primary">murJ</name>
    <name evidence="12" type="ORF">SPV1_10119</name>
</gene>
<feature type="transmembrane region" description="Helical" evidence="10">
    <location>
        <begin position="46"/>
        <end position="67"/>
    </location>
</feature>
<evidence type="ECO:0000256" key="10">
    <source>
        <dbReference type="HAMAP-Rule" id="MF_02078"/>
    </source>
</evidence>
<dbReference type="InterPro" id="IPR004268">
    <property type="entry name" value="MurJ"/>
</dbReference>
<dbReference type="GO" id="GO:0008360">
    <property type="term" value="P:regulation of cell shape"/>
    <property type="evidence" value="ECO:0007669"/>
    <property type="project" value="UniProtKB-UniRule"/>
</dbReference>
<evidence type="ECO:0000256" key="3">
    <source>
        <dbReference type="ARBA" id="ARBA00022692"/>
    </source>
</evidence>
<feature type="transmembrane region" description="Helical" evidence="10">
    <location>
        <begin position="151"/>
        <end position="169"/>
    </location>
</feature>
<protein>
    <recommendedName>
        <fullName evidence="10">Probable lipid II flippase MurJ</fullName>
    </recommendedName>
</protein>
<comment type="similarity">
    <text evidence="9 10 11">Belongs to the MurJ/MviN family.</text>
</comment>
<dbReference type="NCBIfam" id="TIGR01695">
    <property type="entry name" value="murJ_mviN"/>
    <property type="match status" value="1"/>
</dbReference>
<comment type="function">
    <text evidence="8 10 11">Involved in peptidoglycan biosynthesis. Transports lipid-linked peptidoglycan precursors from the inner to the outer leaflet of the cytoplasmic membrane.</text>
</comment>
<dbReference type="AlphaFoldDB" id="Q0EWX7"/>
<feature type="transmembrane region" description="Helical" evidence="10">
    <location>
        <begin position="104"/>
        <end position="131"/>
    </location>
</feature>
<dbReference type="PIRSF" id="PIRSF002869">
    <property type="entry name" value="MviN"/>
    <property type="match status" value="1"/>
</dbReference>
<evidence type="ECO:0000256" key="11">
    <source>
        <dbReference type="PIRNR" id="PIRNR002869"/>
    </source>
</evidence>
<evidence type="ECO:0000256" key="9">
    <source>
        <dbReference type="ARBA" id="ARBA00061532"/>
    </source>
</evidence>
<dbReference type="HOGENOM" id="CLU_006797_5_3_0"/>
<keyword evidence="6 10" id="KW-1133">Transmembrane helix</keyword>
<dbReference type="PRINTS" id="PR01806">
    <property type="entry name" value="VIRFACTRMVIN"/>
</dbReference>
<dbReference type="UniPathway" id="UPA00219"/>
<evidence type="ECO:0000313" key="13">
    <source>
        <dbReference type="Proteomes" id="UP000005297"/>
    </source>
</evidence>
<keyword evidence="7 10" id="KW-0472">Membrane</keyword>
<reference evidence="12 13" key="1">
    <citation type="submission" date="2006-09" db="EMBL/GenBank/DDBJ databases">
        <authorList>
            <person name="Emerson D."/>
            <person name="Ferriera S."/>
            <person name="Johnson J."/>
            <person name="Kravitz S."/>
            <person name="Halpern A."/>
            <person name="Remington K."/>
            <person name="Beeson K."/>
            <person name="Tran B."/>
            <person name="Rogers Y.-H."/>
            <person name="Friedman R."/>
            <person name="Venter J.C."/>
        </authorList>
    </citation>
    <scope>NUCLEOTIDE SEQUENCE [LARGE SCALE GENOMIC DNA]</scope>
    <source>
        <strain evidence="12 13">PV-1</strain>
    </source>
</reference>
<feature type="transmembrane region" description="Helical" evidence="10">
    <location>
        <begin position="496"/>
        <end position="515"/>
    </location>
</feature>
<feature type="transmembrane region" description="Helical" evidence="10">
    <location>
        <begin position="176"/>
        <end position="198"/>
    </location>
</feature>
<feature type="transmembrane region" description="Helical" evidence="10">
    <location>
        <begin position="294"/>
        <end position="313"/>
    </location>
</feature>
<evidence type="ECO:0000256" key="8">
    <source>
        <dbReference type="ARBA" id="ARBA00060041"/>
    </source>
</evidence>
<keyword evidence="2 10" id="KW-1003">Cell membrane</keyword>
<dbReference type="CDD" id="cd13123">
    <property type="entry name" value="MATE_MurJ_like"/>
    <property type="match status" value="1"/>
</dbReference>
<evidence type="ECO:0000313" key="12">
    <source>
        <dbReference type="EMBL" id="EAU53780.1"/>
    </source>
</evidence>
<accession>Q0EWX7</accession>
<feature type="transmembrane region" description="Helical" evidence="10">
    <location>
        <begin position="401"/>
        <end position="419"/>
    </location>
</feature>
<keyword evidence="4 10" id="KW-0133">Cell shape</keyword>
<dbReference type="GO" id="GO:0015648">
    <property type="term" value="F:lipid-linked peptidoglycan transporter activity"/>
    <property type="evidence" value="ECO:0007669"/>
    <property type="project" value="UniProtKB-UniRule"/>
</dbReference>
<comment type="subcellular location">
    <subcellularLocation>
        <location evidence="10">Cell inner membrane</location>
        <topology evidence="10">Multi-pass membrane protein</topology>
    </subcellularLocation>
    <subcellularLocation>
        <location evidence="1">Cell membrane</location>
        <topology evidence="1">Multi-pass membrane protein</topology>
    </subcellularLocation>
</comment>
<feature type="transmembrane region" description="Helical" evidence="10">
    <location>
        <begin position="367"/>
        <end position="389"/>
    </location>
</feature>
<evidence type="ECO:0000256" key="5">
    <source>
        <dbReference type="ARBA" id="ARBA00022984"/>
    </source>
</evidence>
<dbReference type="GO" id="GO:0005886">
    <property type="term" value="C:plasma membrane"/>
    <property type="evidence" value="ECO:0007669"/>
    <property type="project" value="UniProtKB-SubCell"/>
</dbReference>
<keyword evidence="10 11" id="KW-0813">Transport</keyword>
<comment type="caution">
    <text evidence="12">The sequence shown here is derived from an EMBL/GenBank/DDBJ whole genome shotgun (WGS) entry which is preliminary data.</text>
</comment>
<feature type="transmembrane region" description="Helical" evidence="10">
    <location>
        <begin position="204"/>
        <end position="226"/>
    </location>
</feature>
<dbReference type="FunCoup" id="Q0EWX7">
    <property type="interactions" value="366"/>
</dbReference>
<dbReference type="Proteomes" id="UP000005297">
    <property type="component" value="Unassembled WGS sequence"/>
</dbReference>
<name>Q0EWX7_9PROT</name>
<keyword evidence="10" id="KW-0997">Cell inner membrane</keyword>
<evidence type="ECO:0000256" key="6">
    <source>
        <dbReference type="ARBA" id="ARBA00022989"/>
    </source>
</evidence>
<keyword evidence="3 10" id="KW-0812">Transmembrane</keyword>
<dbReference type="PANTHER" id="PTHR47019">
    <property type="entry name" value="LIPID II FLIPPASE MURJ"/>
    <property type="match status" value="1"/>
</dbReference>
<keyword evidence="5 10" id="KW-0573">Peptidoglycan synthesis</keyword>
<dbReference type="EMBL" id="AATS01000017">
    <property type="protein sequence ID" value="EAU53780.1"/>
    <property type="molecule type" value="Genomic_DNA"/>
</dbReference>
<evidence type="ECO:0000256" key="1">
    <source>
        <dbReference type="ARBA" id="ARBA00004651"/>
    </source>
</evidence>
<dbReference type="RefSeq" id="WP_009849543.1">
    <property type="nucleotide sequence ID" value="NZ_DS022294.1"/>
</dbReference>
<proteinExistence type="inferred from homology"/>
<dbReference type="InParanoid" id="Q0EWX7"/>
<dbReference type="eggNOG" id="COG0728">
    <property type="taxonomic scope" value="Bacteria"/>
</dbReference>
<keyword evidence="13" id="KW-1185">Reference proteome</keyword>
<organism evidence="12 13">
    <name type="scientific">Mariprofundus ferrooxydans PV-1</name>
    <dbReference type="NCBI Taxonomy" id="314345"/>
    <lineage>
        <taxon>Bacteria</taxon>
        <taxon>Pseudomonadati</taxon>
        <taxon>Pseudomonadota</taxon>
        <taxon>Candidatius Mariprofundia</taxon>
        <taxon>Mariprofundales</taxon>
        <taxon>Mariprofundaceae</taxon>
        <taxon>Mariprofundus</taxon>
    </lineage>
</organism>
<dbReference type="InterPro" id="IPR051050">
    <property type="entry name" value="Lipid_II_flippase_MurJ/MviN"/>
</dbReference>
<sequence>MASDENKSNQTFEAGAASSSALLRATSKIGGWTMISRILGFVRDILLARVLGAGMLADAFFVAFKLPNFFRRMFAEGTLTVALVPVLAEARLTGEAEAHRFLDALATLLLIVLTLFTLLGMLLMPWLLYLFAPGFADEPERWALALQLARWMFPYLAMISLAAMAWAVLNTYKRFAVPAASPALLNVAIIFAAVALAPSFDNPALALAIGVLLGGFLQLAIQFPALKRIGWIPRLNFDFKQPAIIETLTLFGPAVLAIAAVQINILVGTILATLLDTGAVSYLYYADRIVQLPLALFGIAMSTALLPTLSGHLSRGDQTAAADDLRAGLAWLSWITLPAVAGALYLAEPIVATLFERGAFTHADSIATAHTLQAYAIGLIAFCWVRLLASACYAGKDAKAPMRYAAISVAVNIVLAVILMQFWAYVGLALATSLAAFVNVGLLYARLRSSYGSLLTPATIRRLLSAIAASATMLFALAAFGMFWPFPATGPMQSVWLAAAMIGAIAVFFVSALILGERALLMRFLTRRNHAS</sequence>
<dbReference type="OrthoDB" id="5288492at2"/>